<gene>
    <name evidence="3" type="ORF">SAMN05216505_103111</name>
</gene>
<protein>
    <submittedName>
        <fullName evidence="3">Phytoene dehydrogenase-related protein</fullName>
    </submittedName>
</protein>
<evidence type="ECO:0000313" key="3">
    <source>
        <dbReference type="EMBL" id="SDC67127.1"/>
    </source>
</evidence>
<dbReference type="PANTHER" id="PTHR43734:SF1">
    <property type="entry name" value="PHYTOENE DESATURASE"/>
    <property type="match status" value="1"/>
</dbReference>
<dbReference type="Proteomes" id="UP000182100">
    <property type="component" value="Unassembled WGS sequence"/>
</dbReference>
<evidence type="ECO:0000313" key="4">
    <source>
        <dbReference type="Proteomes" id="UP000182100"/>
    </source>
</evidence>
<dbReference type="STRING" id="67344.SAMN05216505_103111"/>
<dbReference type="AlphaFoldDB" id="A0A1G6NII2"/>
<dbReference type="RefSeq" id="WP_244904759.1">
    <property type="nucleotide sequence ID" value="NZ_FMZK01000003.1"/>
</dbReference>
<accession>A0A1G6NII2</accession>
<dbReference type="Pfam" id="PF01593">
    <property type="entry name" value="Amino_oxidase"/>
    <property type="match status" value="1"/>
</dbReference>
<dbReference type="SUPFAM" id="SSF51905">
    <property type="entry name" value="FAD/NAD(P)-binding domain"/>
    <property type="match status" value="1"/>
</dbReference>
<evidence type="ECO:0000259" key="2">
    <source>
        <dbReference type="Pfam" id="PF01593"/>
    </source>
</evidence>
<dbReference type="PANTHER" id="PTHR43734">
    <property type="entry name" value="PHYTOENE DESATURASE"/>
    <property type="match status" value="1"/>
</dbReference>
<name>A0A1G6NII2_9ACTN</name>
<dbReference type="InterPro" id="IPR036188">
    <property type="entry name" value="FAD/NAD-bd_sf"/>
</dbReference>
<dbReference type="EMBL" id="FMZK01000003">
    <property type="protein sequence ID" value="SDC67127.1"/>
    <property type="molecule type" value="Genomic_DNA"/>
</dbReference>
<feature type="compositionally biased region" description="Basic and acidic residues" evidence="1">
    <location>
        <begin position="35"/>
        <end position="86"/>
    </location>
</feature>
<keyword evidence="4" id="KW-1185">Reference proteome</keyword>
<dbReference type="Gene3D" id="3.50.50.60">
    <property type="entry name" value="FAD/NAD(P)-binding domain"/>
    <property type="match status" value="2"/>
</dbReference>
<dbReference type="GO" id="GO:0016491">
    <property type="term" value="F:oxidoreductase activity"/>
    <property type="evidence" value="ECO:0007669"/>
    <property type="project" value="InterPro"/>
</dbReference>
<feature type="region of interest" description="Disordered" evidence="1">
    <location>
        <begin position="1"/>
        <end position="93"/>
    </location>
</feature>
<reference evidence="4" key="1">
    <citation type="submission" date="2016-10" db="EMBL/GenBank/DDBJ databases">
        <authorList>
            <person name="Varghese N."/>
            <person name="Submissions S."/>
        </authorList>
    </citation>
    <scope>NUCLEOTIDE SEQUENCE [LARGE SCALE GENOMIC DNA]</scope>
    <source>
        <strain evidence="4">CGMCC 4.3504</strain>
    </source>
</reference>
<organism evidence="3 4">
    <name type="scientific">Streptomyces prasinopilosus</name>
    <dbReference type="NCBI Taxonomy" id="67344"/>
    <lineage>
        <taxon>Bacteria</taxon>
        <taxon>Bacillati</taxon>
        <taxon>Actinomycetota</taxon>
        <taxon>Actinomycetes</taxon>
        <taxon>Kitasatosporales</taxon>
        <taxon>Streptomycetaceae</taxon>
        <taxon>Streptomyces</taxon>
    </lineage>
</organism>
<dbReference type="InterPro" id="IPR002937">
    <property type="entry name" value="Amino_oxidase"/>
</dbReference>
<proteinExistence type="predicted"/>
<feature type="domain" description="Amine oxidase" evidence="2">
    <location>
        <begin position="101"/>
        <end position="483"/>
    </location>
</feature>
<sequence length="633" mass="69839">MPDPTTAPRTDPHPADPDPAGTLRADPDPAGLLRTRADHPDARRAEPARTGPRRAEPDRAGPRRPEPDRAGPGRPESDTVWERPERPAGSPPRVLVIGAGVAGLSTGCYAQMSGMRSRILEKHVLPGGCCTAWSRDGYLFDYCIEWLIGTAPGNEAHQIWRELGALDGKTVTNFDLFNRVVDEDGRSVTFYNDPDRLERHLLEVSPADARPIRSFCRDLRRFTGIELYPFLTAPGLRTVRERAATLRTVLPAFRLFWRTAATPMHRFADRFEDPLLRRAFRNIFFQDPEGFPLLPYLFNMASAYHGNAGFPQGGSLGLARSVEERYTGLGGTIDYRARAEKILLSGDRAIGVQLRNGRRYYADHVVSACDGRTTVHGLLGGRYTGPVIDRLYTDLLERPGTLFPAVVSAFVGVRGDLPAEDAHSTTYLLRPGEAARLPGALQSSLVVQLRSRYADGFAPPGRSVVHCTYFSDYAHWAGLRRRDRGAYRAQKQRVADFVRAFLSAQWPGTAGRIELVDVATPATTRRYTGNHGGSILAWKAFSDADDVASRLVGKERMRLPGLSGFSMAGQWVGMGGLIRAASTGRFAVQYLCDELGMPFRAHESEDAEPWHAGKLGRLPQLDRWSAREGGGAR</sequence>
<evidence type="ECO:0000256" key="1">
    <source>
        <dbReference type="SAM" id="MobiDB-lite"/>
    </source>
</evidence>